<dbReference type="Pfam" id="PF07555">
    <property type="entry name" value="NAGidase"/>
    <property type="match status" value="1"/>
</dbReference>
<feature type="domain" description="GH84" evidence="3">
    <location>
        <begin position="3"/>
        <end position="276"/>
    </location>
</feature>
<dbReference type="EMBL" id="NSIT01000031">
    <property type="protein sequence ID" value="PJE80134.1"/>
    <property type="molecule type" value="Genomic_DNA"/>
</dbReference>
<evidence type="ECO:0000256" key="1">
    <source>
        <dbReference type="ARBA" id="ARBA00022801"/>
    </source>
</evidence>
<organism evidence="4">
    <name type="scientific">invertebrate metagenome</name>
    <dbReference type="NCBI Taxonomy" id="1711999"/>
    <lineage>
        <taxon>unclassified sequences</taxon>
        <taxon>metagenomes</taxon>
        <taxon>organismal metagenomes</taxon>
    </lineage>
</organism>
<evidence type="ECO:0000256" key="2">
    <source>
        <dbReference type="ARBA" id="ARBA00023295"/>
    </source>
</evidence>
<dbReference type="SUPFAM" id="SSF51445">
    <property type="entry name" value="(Trans)glycosidases"/>
    <property type="match status" value="1"/>
</dbReference>
<protein>
    <submittedName>
        <fullName evidence="4">O-GlcNAcase</fullName>
        <ecNumber evidence="4">3.2.1.169</ecNumber>
    </submittedName>
</protein>
<dbReference type="AlphaFoldDB" id="A0A2H9TAB0"/>
<keyword evidence="1 4" id="KW-0378">Hydrolase</keyword>
<proteinExistence type="predicted"/>
<sequence>MSFTYGVIEGLYDDKHQWSWAARHAYVEFCQQNGQQFYIYAPKNDPFLRERWREPWPDDELNQLKSLADAFRSAGIAFGIGFTPYQLESLDKQSRQCLREKLALINGVNPSILCILFDDFSCKIPHLAETQSEVVHFMAGLSKAEHFMTVGTWYSSDPLLERVYGAMPENYQEDLGRSLDPGVDIFWTGNHVISSGYDESGLSEIAQKLRRKPFLWDNYPVNDPKWLQDRLRLYALTGRPWKLEQWTHGHAVNPMIQPWLSMIPLATLNYLYQRKEDYQPHQAFKQALKTLCSQQLAKAIDDELVTFSQEGNQNLSDFTRNRLTYKFMPLMKETDEPFVKEILSWIHPDKNSSLS</sequence>
<dbReference type="GO" id="GO:0102571">
    <property type="term" value="F:[protein]-3-O-(N-acetyl-D-glucosaminyl)-L-serine/L-threonine O-N-acetyl-alpha-D-glucosaminase activity"/>
    <property type="evidence" value="ECO:0007669"/>
    <property type="project" value="UniProtKB-EC"/>
</dbReference>
<dbReference type="GO" id="GO:0015929">
    <property type="term" value="F:hexosaminidase activity"/>
    <property type="evidence" value="ECO:0007669"/>
    <property type="project" value="UniProtKB-ARBA"/>
</dbReference>
<accession>A0A2H9TAB0</accession>
<dbReference type="InterPro" id="IPR017853">
    <property type="entry name" value="GH"/>
</dbReference>
<dbReference type="PROSITE" id="PS52009">
    <property type="entry name" value="GH84"/>
    <property type="match status" value="1"/>
</dbReference>
<name>A0A2H9TAB0_9ZZZZ</name>
<dbReference type="Gene3D" id="3.20.20.80">
    <property type="entry name" value="Glycosidases"/>
    <property type="match status" value="1"/>
</dbReference>
<reference evidence="4" key="1">
    <citation type="journal article" date="2017" name="Appl. Environ. Microbiol.">
        <title>Molecular characterization of an Endozoicomonas-like organism causing infection in king scallop Pecten maximus L.</title>
        <authorList>
            <person name="Cano I."/>
            <person name="van Aerle R."/>
            <person name="Ross S."/>
            <person name="Verner-Jeffreys D.W."/>
            <person name="Paley R.K."/>
            <person name="Rimmer G."/>
            <person name="Ryder D."/>
            <person name="Hooper P."/>
            <person name="Stone D."/>
            <person name="Feist S.W."/>
        </authorList>
    </citation>
    <scope>NUCLEOTIDE SEQUENCE</scope>
</reference>
<dbReference type="EC" id="3.2.1.169" evidence="4"/>
<keyword evidence="2 4" id="KW-0326">Glycosidase</keyword>
<comment type="caution">
    <text evidence="4">The sequence shown here is derived from an EMBL/GenBank/DDBJ whole genome shotgun (WGS) entry which is preliminary data.</text>
</comment>
<dbReference type="PANTHER" id="PTHR13170">
    <property type="entry name" value="O-GLCNACASE"/>
    <property type="match status" value="1"/>
</dbReference>
<dbReference type="PANTHER" id="PTHR13170:SF16">
    <property type="entry name" value="PROTEIN O-GLCNACASE"/>
    <property type="match status" value="1"/>
</dbReference>
<dbReference type="GO" id="GO:1901135">
    <property type="term" value="P:carbohydrate derivative metabolic process"/>
    <property type="evidence" value="ECO:0007669"/>
    <property type="project" value="UniProtKB-ARBA"/>
</dbReference>
<evidence type="ECO:0000313" key="4">
    <source>
        <dbReference type="EMBL" id="PJE80134.1"/>
    </source>
</evidence>
<gene>
    <name evidence="4" type="ORF">CI610_00900</name>
</gene>
<dbReference type="InterPro" id="IPR011496">
    <property type="entry name" value="O-GlcNAcase_cat"/>
</dbReference>
<evidence type="ECO:0000259" key="3">
    <source>
        <dbReference type="PROSITE" id="PS52009"/>
    </source>
</evidence>
<dbReference type="InterPro" id="IPR051822">
    <property type="entry name" value="Glycosyl_Hydrolase_84"/>
</dbReference>